<evidence type="ECO:0000256" key="2">
    <source>
        <dbReference type="ARBA" id="ARBA00022679"/>
    </source>
</evidence>
<sequence length="328" mass="38437">MIRLLEDTFDQKTYDEVAAHPMQLWAWGEARKKMGVDVYRIGEFKGSKLVNVYQLTRHPIPYTGKHVGYVPRSNFPSKELLDHLREIAHKGKLAFVKFEPNTKASSKLQVPSSMLKPSPYTLFPKWTMTLDLTPSEDELLKQMKPKTRYNVRLAQKKGVTVREMTSYEGFEIFIKLYFETTKRQKYFGHTKEYHQAIFEALKENNAAILVAFYEKTPLAAYELFYHKDTLYYPYGGSSEEMKNLMATNLLMWEAIRYGKQKGFKNFDMWGSLPPDYDQKNIWSGFTRFKEGYGSKFTEMVGTYDLVFNPLIYHLFNTAQRVRNIFLGV</sequence>
<evidence type="ECO:0000256" key="6">
    <source>
        <dbReference type="ARBA" id="ARBA00023316"/>
    </source>
</evidence>
<organism evidence="7 8">
    <name type="scientific">Candidatus Roizmanbacteria bacterium RIFCSPLOWO2_01_FULL_40_42</name>
    <dbReference type="NCBI Taxonomy" id="1802066"/>
    <lineage>
        <taxon>Bacteria</taxon>
        <taxon>Candidatus Roizmaniibacteriota</taxon>
    </lineage>
</organism>
<dbReference type="Pfam" id="PF02388">
    <property type="entry name" value="FemAB"/>
    <property type="match status" value="2"/>
</dbReference>
<evidence type="ECO:0000313" key="7">
    <source>
        <dbReference type="EMBL" id="OGK50589.1"/>
    </source>
</evidence>
<keyword evidence="4" id="KW-0573">Peptidoglycan synthesis</keyword>
<comment type="caution">
    <text evidence="7">The sequence shown here is derived from an EMBL/GenBank/DDBJ whole genome shotgun (WGS) entry which is preliminary data.</text>
</comment>
<keyword evidence="2" id="KW-0808">Transferase</keyword>
<evidence type="ECO:0000313" key="8">
    <source>
        <dbReference type="Proteomes" id="UP000178558"/>
    </source>
</evidence>
<evidence type="ECO:0008006" key="9">
    <source>
        <dbReference type="Google" id="ProtNLM"/>
    </source>
</evidence>
<dbReference type="GO" id="GO:0071555">
    <property type="term" value="P:cell wall organization"/>
    <property type="evidence" value="ECO:0007669"/>
    <property type="project" value="UniProtKB-KW"/>
</dbReference>
<dbReference type="PANTHER" id="PTHR36174:SF1">
    <property type="entry name" value="LIPID II:GLYCINE GLYCYLTRANSFERASE"/>
    <property type="match status" value="1"/>
</dbReference>
<proteinExistence type="inferred from homology"/>
<keyword evidence="6" id="KW-0961">Cell wall biogenesis/degradation</keyword>
<dbReference type="PROSITE" id="PS51191">
    <property type="entry name" value="FEMABX"/>
    <property type="match status" value="1"/>
</dbReference>
<evidence type="ECO:0000256" key="1">
    <source>
        <dbReference type="ARBA" id="ARBA00009943"/>
    </source>
</evidence>
<evidence type="ECO:0000256" key="4">
    <source>
        <dbReference type="ARBA" id="ARBA00022984"/>
    </source>
</evidence>
<dbReference type="InterPro" id="IPR050644">
    <property type="entry name" value="PG_Glycine_Bridge_Synth"/>
</dbReference>
<dbReference type="EMBL" id="MGAQ01000015">
    <property type="protein sequence ID" value="OGK50589.1"/>
    <property type="molecule type" value="Genomic_DNA"/>
</dbReference>
<dbReference type="GO" id="GO:0008360">
    <property type="term" value="P:regulation of cell shape"/>
    <property type="evidence" value="ECO:0007669"/>
    <property type="project" value="UniProtKB-KW"/>
</dbReference>
<dbReference type="Proteomes" id="UP000178558">
    <property type="component" value="Unassembled WGS sequence"/>
</dbReference>
<dbReference type="SUPFAM" id="SSF55729">
    <property type="entry name" value="Acyl-CoA N-acyltransferases (Nat)"/>
    <property type="match status" value="2"/>
</dbReference>
<dbReference type="PANTHER" id="PTHR36174">
    <property type="entry name" value="LIPID II:GLYCINE GLYCYLTRANSFERASE"/>
    <property type="match status" value="1"/>
</dbReference>
<dbReference type="GO" id="GO:0009252">
    <property type="term" value="P:peptidoglycan biosynthetic process"/>
    <property type="evidence" value="ECO:0007669"/>
    <property type="project" value="UniProtKB-KW"/>
</dbReference>
<dbReference type="AlphaFoldDB" id="A0A1F7J4Q4"/>
<evidence type="ECO:0000256" key="5">
    <source>
        <dbReference type="ARBA" id="ARBA00023315"/>
    </source>
</evidence>
<comment type="similarity">
    <text evidence="1">Belongs to the FemABX family.</text>
</comment>
<reference evidence="7 8" key="1">
    <citation type="journal article" date="2016" name="Nat. Commun.">
        <title>Thousands of microbial genomes shed light on interconnected biogeochemical processes in an aquifer system.</title>
        <authorList>
            <person name="Anantharaman K."/>
            <person name="Brown C.T."/>
            <person name="Hug L.A."/>
            <person name="Sharon I."/>
            <person name="Castelle C.J."/>
            <person name="Probst A.J."/>
            <person name="Thomas B.C."/>
            <person name="Singh A."/>
            <person name="Wilkins M.J."/>
            <person name="Karaoz U."/>
            <person name="Brodie E.L."/>
            <person name="Williams K.H."/>
            <person name="Hubbard S.S."/>
            <person name="Banfield J.F."/>
        </authorList>
    </citation>
    <scope>NUCLEOTIDE SEQUENCE [LARGE SCALE GENOMIC DNA]</scope>
</reference>
<dbReference type="GO" id="GO:0016755">
    <property type="term" value="F:aminoacyltransferase activity"/>
    <property type="evidence" value="ECO:0007669"/>
    <property type="project" value="InterPro"/>
</dbReference>
<dbReference type="InterPro" id="IPR003447">
    <property type="entry name" value="FEMABX"/>
</dbReference>
<dbReference type="InterPro" id="IPR016181">
    <property type="entry name" value="Acyl_CoA_acyltransferase"/>
</dbReference>
<keyword evidence="3" id="KW-0133">Cell shape</keyword>
<evidence type="ECO:0000256" key="3">
    <source>
        <dbReference type="ARBA" id="ARBA00022960"/>
    </source>
</evidence>
<accession>A0A1F7J4Q4</accession>
<keyword evidence="5" id="KW-0012">Acyltransferase</keyword>
<protein>
    <recommendedName>
        <fullName evidence="9">BioF2-like acetyltransferase domain-containing protein</fullName>
    </recommendedName>
</protein>
<name>A0A1F7J4Q4_9BACT</name>
<dbReference type="Gene3D" id="3.40.630.30">
    <property type="match status" value="1"/>
</dbReference>
<gene>
    <name evidence="7" type="ORF">A3B50_02290</name>
</gene>